<feature type="compositionally biased region" description="Basic and acidic residues" evidence="1">
    <location>
        <begin position="741"/>
        <end position="778"/>
    </location>
</feature>
<evidence type="ECO:0000313" key="2">
    <source>
        <dbReference type="EMBL" id="KAJ7656613.1"/>
    </source>
</evidence>
<feature type="compositionally biased region" description="Basic residues" evidence="1">
    <location>
        <begin position="584"/>
        <end position="603"/>
    </location>
</feature>
<dbReference type="EMBL" id="JARKIE010000299">
    <property type="protein sequence ID" value="KAJ7656613.1"/>
    <property type="molecule type" value="Genomic_DNA"/>
</dbReference>
<organism evidence="2 3">
    <name type="scientific">Mycena rosella</name>
    <name type="common">Pink bonnet</name>
    <name type="synonym">Agaricus rosellus</name>
    <dbReference type="NCBI Taxonomy" id="1033263"/>
    <lineage>
        <taxon>Eukaryota</taxon>
        <taxon>Fungi</taxon>
        <taxon>Dikarya</taxon>
        <taxon>Basidiomycota</taxon>
        <taxon>Agaricomycotina</taxon>
        <taxon>Agaricomycetes</taxon>
        <taxon>Agaricomycetidae</taxon>
        <taxon>Agaricales</taxon>
        <taxon>Marasmiineae</taxon>
        <taxon>Mycenaceae</taxon>
        <taxon>Mycena</taxon>
    </lineage>
</organism>
<feature type="region of interest" description="Disordered" evidence="1">
    <location>
        <begin position="574"/>
        <end position="778"/>
    </location>
</feature>
<dbReference type="Proteomes" id="UP001221757">
    <property type="component" value="Unassembled WGS sequence"/>
</dbReference>
<reference evidence="2" key="1">
    <citation type="submission" date="2023-03" db="EMBL/GenBank/DDBJ databases">
        <title>Massive genome expansion in bonnet fungi (Mycena s.s.) driven by repeated elements and novel gene families across ecological guilds.</title>
        <authorList>
            <consortium name="Lawrence Berkeley National Laboratory"/>
            <person name="Harder C.B."/>
            <person name="Miyauchi S."/>
            <person name="Viragh M."/>
            <person name="Kuo A."/>
            <person name="Thoen E."/>
            <person name="Andreopoulos B."/>
            <person name="Lu D."/>
            <person name="Skrede I."/>
            <person name="Drula E."/>
            <person name="Henrissat B."/>
            <person name="Morin E."/>
            <person name="Kohler A."/>
            <person name="Barry K."/>
            <person name="LaButti K."/>
            <person name="Morin E."/>
            <person name="Salamov A."/>
            <person name="Lipzen A."/>
            <person name="Mereny Z."/>
            <person name="Hegedus B."/>
            <person name="Baldrian P."/>
            <person name="Stursova M."/>
            <person name="Weitz H."/>
            <person name="Taylor A."/>
            <person name="Grigoriev I.V."/>
            <person name="Nagy L.G."/>
            <person name="Martin F."/>
            <person name="Kauserud H."/>
        </authorList>
    </citation>
    <scope>NUCLEOTIDE SEQUENCE</scope>
    <source>
        <strain evidence="2">CBHHK067</strain>
    </source>
</reference>
<evidence type="ECO:0000313" key="3">
    <source>
        <dbReference type="Proteomes" id="UP001221757"/>
    </source>
</evidence>
<protein>
    <submittedName>
        <fullName evidence="2">Uncharacterized protein</fullName>
    </submittedName>
</protein>
<proteinExistence type="predicted"/>
<feature type="compositionally biased region" description="Basic and acidic residues" evidence="1">
    <location>
        <begin position="640"/>
        <end position="652"/>
    </location>
</feature>
<evidence type="ECO:0000256" key="1">
    <source>
        <dbReference type="SAM" id="MobiDB-lite"/>
    </source>
</evidence>
<dbReference type="AlphaFoldDB" id="A0AAD7CPI2"/>
<feature type="region of interest" description="Disordered" evidence="1">
    <location>
        <begin position="289"/>
        <end position="326"/>
    </location>
</feature>
<feature type="compositionally biased region" description="Basic and acidic residues" evidence="1">
    <location>
        <begin position="356"/>
        <end position="380"/>
    </location>
</feature>
<sequence>MQSPTAVGPKASKLGIAKQHYKMARATAILSSKQKKKNSMITLASGEEQHLLQHLDWNEVPGVTQGRVHIEVEITCQLESGMQKLDDYNLQKSSTPNRTRPSGLRRLKLVTMRVRVEVDIARAEFKAQENRITYYIHPIIIHITAIIHGLHLSRFPPSLLPSPLPFSSAKDADTTPTRTSLTSKCGRTTSPSASSVTQAGRVGSCAPWALKCGECGECGERGGEADADTEEVELEVDEEEADGGTGIAISAATRTCGCSSRVCGGFAAVLAGAAPGRTDGGMYEAVENGRGRVSSREGRKGGSKEGMEVVMGGGERRRAGEGAEGGRRWVRTREDAGNGQELGVRCGDEAQCGGPQRREGVGRGVWRETEDGGPHARAGDEGMGVNEGGRGRVGRAGGARARAHRCREREEGGNGGVGTRGWVDMEAVTAWRRATKTQTVTGTRTRNVMQGKWRKGRRMTKGTWTRKGTRMMEEGDEGGGMGRIGVKGHDGWEGQGRKETKEGRDTRGREYRQMNGKAGRGDVSVTGIRWQRLGRGMGMGMRTGMEMGEVMHCGGWEERGWGGSIGLIHRRTCGGNGRCEVNKGRRKQEIRRSRKNTGRKNKERNRMDTGKTAHTIIASHSSFSPAPTPTPPPPHRRRDPRPVRDRLRDHVRMAPPQQQRAHDDRGGDAAKQDQRREEGEGGDARYSFADPTETDPPCRPVRPANWEAGPTNGRGQRRREAEVKGGRRVVAQLGADVDTEGVPRETRVSREDVGAQRQRSHGEKRERRKQESYREKKDIEDFHISLSAAESCGTLQSLSWPLGAPG</sequence>
<feature type="region of interest" description="Disordered" evidence="1">
    <location>
        <begin position="470"/>
        <end position="508"/>
    </location>
</feature>
<gene>
    <name evidence="2" type="ORF">B0H17DRAFT_1146156</name>
</gene>
<feature type="compositionally biased region" description="Basic and acidic residues" evidence="1">
    <location>
        <begin position="487"/>
        <end position="508"/>
    </location>
</feature>
<feature type="compositionally biased region" description="Basic and acidic residues" evidence="1">
    <location>
        <begin position="660"/>
        <end position="683"/>
    </location>
</feature>
<keyword evidence="3" id="KW-1185">Reference proteome</keyword>
<feature type="region of interest" description="Disordered" evidence="1">
    <location>
        <begin position="167"/>
        <end position="197"/>
    </location>
</feature>
<feature type="compositionally biased region" description="Polar residues" evidence="1">
    <location>
        <begin position="174"/>
        <end position="197"/>
    </location>
</feature>
<feature type="region of interest" description="Disordered" evidence="1">
    <location>
        <begin position="340"/>
        <end position="418"/>
    </location>
</feature>
<accession>A0AAD7CPI2</accession>
<comment type="caution">
    <text evidence="2">The sequence shown here is derived from an EMBL/GenBank/DDBJ whole genome shotgun (WGS) entry which is preliminary data.</text>
</comment>
<feature type="compositionally biased region" description="Basic and acidic residues" evidence="1">
    <location>
        <begin position="314"/>
        <end position="326"/>
    </location>
</feature>
<feature type="compositionally biased region" description="Basic and acidic residues" evidence="1">
    <location>
        <begin position="289"/>
        <end position="307"/>
    </location>
</feature>
<name>A0AAD7CPI2_MYCRO</name>